<evidence type="ECO:0000259" key="6">
    <source>
        <dbReference type="Pfam" id="PF04349"/>
    </source>
</evidence>
<dbReference type="RefSeq" id="WP_179904610.1">
    <property type="nucleotide sequence ID" value="NZ_JACBXS010000004.1"/>
</dbReference>
<dbReference type="InterPro" id="IPR013783">
    <property type="entry name" value="Ig-like_fold"/>
</dbReference>
<dbReference type="SUPFAM" id="SSF81296">
    <property type="entry name" value="E set domains"/>
    <property type="match status" value="1"/>
</dbReference>
<keyword evidence="5" id="KW-0732">Signal</keyword>
<accession>A0A7Z0HX94</accession>
<comment type="caution">
    <text evidence="7">The sequence shown here is derived from an EMBL/GenBank/DDBJ whole genome shotgun (WGS) entry which is preliminary data.</text>
</comment>
<dbReference type="EMBL" id="JACBXS010000004">
    <property type="protein sequence ID" value="NYS23907.1"/>
    <property type="molecule type" value="Genomic_DNA"/>
</dbReference>
<evidence type="ECO:0000313" key="7">
    <source>
        <dbReference type="EMBL" id="NYS23907.1"/>
    </source>
</evidence>
<dbReference type="GO" id="GO:0030288">
    <property type="term" value="C:outer membrane-bounded periplasmic space"/>
    <property type="evidence" value="ECO:0007669"/>
    <property type="project" value="TreeGrafter"/>
</dbReference>
<dbReference type="UniPathway" id="UPA00637"/>
<feature type="signal peptide" evidence="5">
    <location>
        <begin position="1"/>
        <end position="23"/>
    </location>
</feature>
<dbReference type="InterPro" id="IPR011013">
    <property type="entry name" value="Gal_mutarotase_sf_dom"/>
</dbReference>
<comment type="pathway">
    <text evidence="2">Glycan metabolism; osmoregulated periplasmic glucan (OPG) biosynthesis.</text>
</comment>
<evidence type="ECO:0000256" key="1">
    <source>
        <dbReference type="ARBA" id="ARBA00004418"/>
    </source>
</evidence>
<evidence type="ECO:0000256" key="3">
    <source>
        <dbReference type="ARBA" id="ARBA00009284"/>
    </source>
</evidence>
<evidence type="ECO:0000256" key="5">
    <source>
        <dbReference type="SAM" id="SignalP"/>
    </source>
</evidence>
<feature type="domain" description="Glucan biosynthesis periplasmic MdoG C-terminal" evidence="6">
    <location>
        <begin position="33"/>
        <end position="517"/>
    </location>
</feature>
<comment type="similarity">
    <text evidence="3">Belongs to the OpgD/OpgG family.</text>
</comment>
<dbReference type="GO" id="GO:0051274">
    <property type="term" value="P:beta-glucan biosynthetic process"/>
    <property type="evidence" value="ECO:0007669"/>
    <property type="project" value="TreeGrafter"/>
</dbReference>
<sequence>MRRRAFLASAVAALGLRPGPAPAQDIGAAGSPDAMIATARRLAETPHAPPENLLQPPFDALTYDSYRAVRPRAGGAAQIPLGGPFQADLLPPGWLFRDPVAVQLPGAAQQHPFDPALFDFAPRYFPDGPPRMDAADMGFSGLRLTAPMNAPDQRDEIVVIQGASYFRALARDTAYGLSARALALGTGGPAPEEFPVTRHITIFGADAASVQLGCLIDSPRAAAALICDLRPGREGAPDTVMDLSLHLFAREALADAGIAPLTSMFQHSDLGPGFIDDFRPAVHDSDVLVIDNGAGERLWRPLANPAQLQMSAFVDEGPRRFGLLQSSDRFERFRDAEGAYDRRPSAMVEPLGDWGPGAVMLLEIPTIDEYADNIVAFWRPAAALQPGHAHRFDYRLRWQPPGPQALPRGAQDLPLLPLRSASGVEPVNRAGRLFVIDFPAVAGAEAPDPAALRLDIDADPGAKIDGQALYVLTPERGTLRASFVLTPDDGVDLAELRLRLRRRDSGALVAPVWLFRWTRARDGGA</sequence>
<dbReference type="AlphaFoldDB" id="A0A7Z0HX94"/>
<dbReference type="PANTHER" id="PTHR30504">
    <property type="entry name" value="GLUCANS BIOSYNTHESIS PROTEIN"/>
    <property type="match status" value="1"/>
</dbReference>
<dbReference type="Gene3D" id="2.70.98.10">
    <property type="match status" value="1"/>
</dbReference>
<dbReference type="InterPro" id="IPR014438">
    <property type="entry name" value="Glucan_biosyn_MdoG/MdoD"/>
</dbReference>
<name>A0A7Z0HX94_9RHOB</name>
<dbReference type="Gene3D" id="2.60.40.10">
    <property type="entry name" value="Immunoglobulins"/>
    <property type="match status" value="1"/>
</dbReference>
<keyword evidence="4" id="KW-0574">Periplasm</keyword>
<dbReference type="SUPFAM" id="SSF74650">
    <property type="entry name" value="Galactose mutarotase-like"/>
    <property type="match status" value="1"/>
</dbReference>
<dbReference type="PANTHER" id="PTHR30504:SF2">
    <property type="entry name" value="GLUCANS BIOSYNTHESIS PROTEIN G"/>
    <property type="match status" value="1"/>
</dbReference>
<dbReference type="InterPro" id="IPR007444">
    <property type="entry name" value="Glucan_biosyn_MdoG_C"/>
</dbReference>
<evidence type="ECO:0000256" key="2">
    <source>
        <dbReference type="ARBA" id="ARBA00005001"/>
    </source>
</evidence>
<evidence type="ECO:0000256" key="4">
    <source>
        <dbReference type="ARBA" id="ARBA00022764"/>
    </source>
</evidence>
<organism evidence="7 8">
    <name type="scientific">Rhabdonatronobacter sediminivivens</name>
    <dbReference type="NCBI Taxonomy" id="2743469"/>
    <lineage>
        <taxon>Bacteria</taxon>
        <taxon>Pseudomonadati</taxon>
        <taxon>Pseudomonadota</taxon>
        <taxon>Alphaproteobacteria</taxon>
        <taxon>Rhodobacterales</taxon>
        <taxon>Paracoccaceae</taxon>
        <taxon>Rhabdonatronobacter</taxon>
    </lineage>
</organism>
<feature type="chain" id="PRO_5031081577" evidence="5">
    <location>
        <begin position="24"/>
        <end position="525"/>
    </location>
</feature>
<dbReference type="Pfam" id="PF04349">
    <property type="entry name" value="MdoG"/>
    <property type="match status" value="1"/>
</dbReference>
<dbReference type="GO" id="GO:0030246">
    <property type="term" value="F:carbohydrate binding"/>
    <property type="evidence" value="ECO:0007669"/>
    <property type="project" value="InterPro"/>
</dbReference>
<keyword evidence="8" id="KW-1185">Reference proteome</keyword>
<dbReference type="InterPro" id="IPR014756">
    <property type="entry name" value="Ig_E-set"/>
</dbReference>
<evidence type="ECO:0000313" key="8">
    <source>
        <dbReference type="Proteomes" id="UP000529417"/>
    </source>
</evidence>
<dbReference type="InterPro" id="IPR014718">
    <property type="entry name" value="GH-type_carb-bd"/>
</dbReference>
<dbReference type="Proteomes" id="UP000529417">
    <property type="component" value="Unassembled WGS sequence"/>
</dbReference>
<proteinExistence type="inferred from homology"/>
<protein>
    <submittedName>
        <fullName evidence="7">Glucan biosynthesis protein</fullName>
    </submittedName>
</protein>
<reference evidence="7 8" key="1">
    <citation type="journal article" date="2000" name="Arch. Microbiol.">
        <title>Rhodobaca bogoriensis gen. nov. and sp. nov., an alkaliphilic purple nonsulfur bacterium from African Rift Valley soda lakes.</title>
        <authorList>
            <person name="Milford A.D."/>
            <person name="Achenbach L.A."/>
            <person name="Jung D.O."/>
            <person name="Madigan M.T."/>
        </authorList>
    </citation>
    <scope>NUCLEOTIDE SEQUENCE [LARGE SCALE GENOMIC DNA]</scope>
    <source>
        <strain evidence="7 8">2376</strain>
    </source>
</reference>
<comment type="subcellular location">
    <subcellularLocation>
        <location evidence="1">Periplasm</location>
    </subcellularLocation>
</comment>
<gene>
    <name evidence="7" type="ORF">HUK65_02805</name>
</gene>
<dbReference type="GO" id="GO:0003824">
    <property type="term" value="F:catalytic activity"/>
    <property type="evidence" value="ECO:0007669"/>
    <property type="project" value="InterPro"/>
</dbReference>